<keyword evidence="1" id="KW-0067">ATP-binding</keyword>
<name>A0A8I1SJ06_9PROT</name>
<dbReference type="Pfam" id="PF13671">
    <property type="entry name" value="AAA_33"/>
    <property type="match status" value="1"/>
</dbReference>
<proteinExistence type="predicted"/>
<protein>
    <submittedName>
        <fullName evidence="1">ATP-binding protein</fullName>
    </submittedName>
</protein>
<comment type="caution">
    <text evidence="1">The sequence shown here is derived from an EMBL/GenBank/DDBJ whole genome shotgun (WGS) entry which is preliminary data.</text>
</comment>
<accession>A0A8I1SJ06</accession>
<reference evidence="1" key="1">
    <citation type="submission" date="2020-12" db="EMBL/GenBank/DDBJ databases">
        <title>Oil enriched cultivation method for isolating marine PHA-producing bacteria.</title>
        <authorList>
            <person name="Zheng W."/>
            <person name="Yu S."/>
            <person name="Huang Y."/>
        </authorList>
    </citation>
    <scope>NUCLEOTIDE SEQUENCE</scope>
    <source>
        <strain evidence="1">SY-2-3</strain>
    </source>
</reference>
<dbReference type="InterPro" id="IPR027417">
    <property type="entry name" value="P-loop_NTPase"/>
</dbReference>
<dbReference type="AlphaFoldDB" id="A0A8I1SJ06"/>
<dbReference type="SUPFAM" id="SSF52540">
    <property type="entry name" value="P-loop containing nucleoside triphosphate hydrolases"/>
    <property type="match status" value="1"/>
</dbReference>
<dbReference type="EMBL" id="JAEKJW010000001">
    <property type="protein sequence ID" value="MBN8196359.1"/>
    <property type="molecule type" value="Genomic_DNA"/>
</dbReference>
<dbReference type="GO" id="GO:0005524">
    <property type="term" value="F:ATP binding"/>
    <property type="evidence" value="ECO:0007669"/>
    <property type="project" value="UniProtKB-KW"/>
</dbReference>
<dbReference type="Gene3D" id="3.40.50.300">
    <property type="entry name" value="P-loop containing nucleotide triphosphate hydrolases"/>
    <property type="match status" value="1"/>
</dbReference>
<keyword evidence="1" id="KW-0547">Nucleotide-binding</keyword>
<organism evidence="1 2">
    <name type="scientific">Thalassospira povalilytica</name>
    <dbReference type="NCBI Taxonomy" id="732237"/>
    <lineage>
        <taxon>Bacteria</taxon>
        <taxon>Pseudomonadati</taxon>
        <taxon>Pseudomonadota</taxon>
        <taxon>Alphaproteobacteria</taxon>
        <taxon>Rhodospirillales</taxon>
        <taxon>Thalassospiraceae</taxon>
        <taxon>Thalassospira</taxon>
    </lineage>
</organism>
<dbReference type="RefSeq" id="WP_206927079.1">
    <property type="nucleotide sequence ID" value="NZ_JAEKJW010000001.1"/>
</dbReference>
<dbReference type="InterPro" id="IPR026302">
    <property type="entry name" value="NEDD4-bd_p2"/>
</dbReference>
<dbReference type="PANTHER" id="PTHR13308">
    <property type="entry name" value="NEDD4-BINDING PROTEIN 2-LIKE 1"/>
    <property type="match status" value="1"/>
</dbReference>
<evidence type="ECO:0000313" key="2">
    <source>
        <dbReference type="Proteomes" id="UP000664405"/>
    </source>
</evidence>
<evidence type="ECO:0000313" key="1">
    <source>
        <dbReference type="EMBL" id="MBN8196359.1"/>
    </source>
</evidence>
<dbReference type="PANTHER" id="PTHR13308:SF40">
    <property type="entry name" value="NEDD4-BINDING PROTEIN 2-LIKE 1"/>
    <property type="match status" value="1"/>
</dbReference>
<sequence length="141" mass="16122">MPGVKDGKLQTLTLIRGLPGSGKSTLALHLASATGALHLEADMFMVDRQGFYEFDIRRLRHTHAKCEAKCRDALTDGRNVIVSNTFTRFWEMKAYIDMAEQLDIKLLIVECHGKFGSIHQVPDETLADMRDRWEDLPEQYR</sequence>
<gene>
    <name evidence="1" type="ORF">JF547_07745</name>
</gene>
<dbReference type="Proteomes" id="UP000664405">
    <property type="component" value="Unassembled WGS sequence"/>
</dbReference>